<dbReference type="GO" id="GO:0003677">
    <property type="term" value="F:DNA binding"/>
    <property type="evidence" value="ECO:0007669"/>
    <property type="project" value="UniProtKB-KW"/>
</dbReference>
<gene>
    <name evidence="6" type="ORF">DFR37_106185</name>
</gene>
<evidence type="ECO:0000256" key="1">
    <source>
        <dbReference type="ARBA" id="ARBA00023015"/>
    </source>
</evidence>
<dbReference type="SUPFAM" id="SSF46785">
    <property type="entry name" value="Winged helix' DNA-binding domain"/>
    <property type="match status" value="1"/>
</dbReference>
<keyword evidence="2" id="KW-0238">DNA-binding</keyword>
<dbReference type="GO" id="GO:0045892">
    <property type="term" value="P:negative regulation of DNA-templated transcription"/>
    <property type="evidence" value="ECO:0007669"/>
    <property type="project" value="TreeGrafter"/>
</dbReference>
<evidence type="ECO:0000256" key="2">
    <source>
        <dbReference type="ARBA" id="ARBA00023125"/>
    </source>
</evidence>
<dbReference type="InterPro" id="IPR005471">
    <property type="entry name" value="Tscrpt_reg_IclR_N"/>
</dbReference>
<feature type="domain" description="IclR-ED" evidence="5">
    <location>
        <begin position="77"/>
        <end position="267"/>
    </location>
</feature>
<dbReference type="InterPro" id="IPR029016">
    <property type="entry name" value="GAF-like_dom_sf"/>
</dbReference>
<comment type="caution">
    <text evidence="6">The sequence shown here is derived from an EMBL/GenBank/DDBJ whole genome shotgun (WGS) entry which is preliminary data.</text>
</comment>
<evidence type="ECO:0000259" key="4">
    <source>
        <dbReference type="PROSITE" id="PS51077"/>
    </source>
</evidence>
<evidence type="ECO:0000256" key="3">
    <source>
        <dbReference type="ARBA" id="ARBA00023163"/>
    </source>
</evidence>
<dbReference type="PROSITE" id="PS51078">
    <property type="entry name" value="ICLR_ED"/>
    <property type="match status" value="1"/>
</dbReference>
<keyword evidence="7" id="KW-1185">Reference proteome</keyword>
<evidence type="ECO:0000259" key="5">
    <source>
        <dbReference type="PROSITE" id="PS51078"/>
    </source>
</evidence>
<dbReference type="InterPro" id="IPR036388">
    <property type="entry name" value="WH-like_DNA-bd_sf"/>
</dbReference>
<accession>A0A366H9G8</accession>
<dbReference type="SUPFAM" id="SSF55781">
    <property type="entry name" value="GAF domain-like"/>
    <property type="match status" value="1"/>
</dbReference>
<evidence type="ECO:0000313" key="7">
    <source>
        <dbReference type="Proteomes" id="UP000253628"/>
    </source>
</evidence>
<feature type="domain" description="HTH iclR-type" evidence="4">
    <location>
        <begin position="13"/>
        <end position="76"/>
    </location>
</feature>
<dbReference type="InterPro" id="IPR050707">
    <property type="entry name" value="HTH_MetabolicPath_Reg"/>
</dbReference>
<protein>
    <submittedName>
        <fullName evidence="6">IclR family transcriptional regulator</fullName>
    </submittedName>
</protein>
<dbReference type="Pfam" id="PF09339">
    <property type="entry name" value="HTH_IclR"/>
    <property type="match status" value="1"/>
</dbReference>
<dbReference type="PANTHER" id="PTHR30136:SF23">
    <property type="entry name" value="DNA-BINDING TRANSCRIPTIONAL ACTIVATOR MHPR"/>
    <property type="match status" value="1"/>
</dbReference>
<dbReference type="PROSITE" id="PS51077">
    <property type="entry name" value="HTH_ICLR"/>
    <property type="match status" value="1"/>
</dbReference>
<keyword evidence="3" id="KW-0804">Transcription</keyword>
<dbReference type="PANTHER" id="PTHR30136">
    <property type="entry name" value="HELIX-TURN-HELIX TRANSCRIPTIONAL REGULATOR, ICLR FAMILY"/>
    <property type="match status" value="1"/>
</dbReference>
<sequence>MPTIKQPAEYKHVRSLERGLDVLQALNTCIDGQASSSELSTMTGLHRTTVRRLLETLTQTGFVRRSESDDSFRLTLKVRELSEGFTDSEWISTKASPVMGELLQKVVWPSDLSTPDGDFMRVRETTHRFSRLSFHRAMVGKRLPMLMTASGRAYFSYCAEKEREEVLQLLCAGSDDQARLAADPRFIKNLIRRVRTDGMGTNTGEWNHGGEADKIGSIAMPILHQGNAIACLNIIYLARAVKLDAAIERFAPALLAATEKISAALHDMHGVERSNKQDG</sequence>
<dbReference type="SMART" id="SM00346">
    <property type="entry name" value="HTH_ICLR"/>
    <property type="match status" value="1"/>
</dbReference>
<dbReference type="Proteomes" id="UP000253628">
    <property type="component" value="Unassembled WGS sequence"/>
</dbReference>
<dbReference type="OrthoDB" id="9807558at2"/>
<dbReference type="GO" id="GO:0003700">
    <property type="term" value="F:DNA-binding transcription factor activity"/>
    <property type="evidence" value="ECO:0007669"/>
    <property type="project" value="TreeGrafter"/>
</dbReference>
<reference evidence="6 7" key="1">
    <citation type="submission" date="2018-06" db="EMBL/GenBank/DDBJ databases">
        <title>Genomic Encyclopedia of Type Strains, Phase IV (KMG-IV): sequencing the most valuable type-strain genomes for metagenomic binning, comparative biology and taxonomic classification.</title>
        <authorList>
            <person name="Goeker M."/>
        </authorList>
    </citation>
    <scope>NUCLEOTIDE SEQUENCE [LARGE SCALE GENOMIC DNA]</scope>
    <source>
        <strain evidence="6 7">DSM 25520</strain>
    </source>
</reference>
<dbReference type="AlphaFoldDB" id="A0A366H9G8"/>
<evidence type="ECO:0000313" key="6">
    <source>
        <dbReference type="EMBL" id="RBP38890.1"/>
    </source>
</evidence>
<organism evidence="6 7">
    <name type="scientific">Eoetvoesiella caeni</name>
    <dbReference type="NCBI Taxonomy" id="645616"/>
    <lineage>
        <taxon>Bacteria</taxon>
        <taxon>Pseudomonadati</taxon>
        <taxon>Pseudomonadota</taxon>
        <taxon>Betaproteobacteria</taxon>
        <taxon>Burkholderiales</taxon>
        <taxon>Alcaligenaceae</taxon>
        <taxon>Eoetvoesiella</taxon>
    </lineage>
</organism>
<dbReference type="RefSeq" id="WP_113933749.1">
    <property type="nucleotide sequence ID" value="NZ_JACCEU010000007.1"/>
</dbReference>
<dbReference type="NCBIfam" id="NF007341">
    <property type="entry name" value="PRK09834.1-3"/>
    <property type="match status" value="1"/>
</dbReference>
<keyword evidence="1" id="KW-0805">Transcription regulation</keyword>
<dbReference type="InterPro" id="IPR036390">
    <property type="entry name" value="WH_DNA-bd_sf"/>
</dbReference>
<dbReference type="Gene3D" id="1.10.10.10">
    <property type="entry name" value="Winged helix-like DNA-binding domain superfamily/Winged helix DNA-binding domain"/>
    <property type="match status" value="1"/>
</dbReference>
<dbReference type="Pfam" id="PF01614">
    <property type="entry name" value="IclR_C"/>
    <property type="match status" value="1"/>
</dbReference>
<proteinExistence type="predicted"/>
<dbReference type="Gene3D" id="3.30.450.40">
    <property type="match status" value="1"/>
</dbReference>
<dbReference type="InterPro" id="IPR014757">
    <property type="entry name" value="Tscrpt_reg_IclR_C"/>
</dbReference>
<dbReference type="EMBL" id="QNRQ01000006">
    <property type="protein sequence ID" value="RBP38890.1"/>
    <property type="molecule type" value="Genomic_DNA"/>
</dbReference>
<name>A0A366H9G8_9BURK</name>